<proteinExistence type="predicted"/>
<dbReference type="AlphaFoldDB" id="A0A8R7QXH4"/>
<reference evidence="2" key="1">
    <citation type="journal article" date="2013" name="Nature">
        <title>Draft genome of the wheat A-genome progenitor Triticum urartu.</title>
        <authorList>
            <person name="Ling H.Q."/>
            <person name="Zhao S."/>
            <person name="Liu D."/>
            <person name="Wang J."/>
            <person name="Sun H."/>
            <person name="Zhang C."/>
            <person name="Fan H."/>
            <person name="Li D."/>
            <person name="Dong L."/>
            <person name="Tao Y."/>
            <person name="Gao C."/>
            <person name="Wu H."/>
            <person name="Li Y."/>
            <person name="Cui Y."/>
            <person name="Guo X."/>
            <person name="Zheng S."/>
            <person name="Wang B."/>
            <person name="Yu K."/>
            <person name="Liang Q."/>
            <person name="Yang W."/>
            <person name="Lou X."/>
            <person name="Chen J."/>
            <person name="Feng M."/>
            <person name="Jian J."/>
            <person name="Zhang X."/>
            <person name="Luo G."/>
            <person name="Jiang Y."/>
            <person name="Liu J."/>
            <person name="Wang Z."/>
            <person name="Sha Y."/>
            <person name="Zhang B."/>
            <person name="Wu H."/>
            <person name="Tang D."/>
            <person name="Shen Q."/>
            <person name="Xue P."/>
            <person name="Zou S."/>
            <person name="Wang X."/>
            <person name="Liu X."/>
            <person name="Wang F."/>
            <person name="Yang Y."/>
            <person name="An X."/>
            <person name="Dong Z."/>
            <person name="Zhang K."/>
            <person name="Zhang X."/>
            <person name="Luo M.C."/>
            <person name="Dvorak J."/>
            <person name="Tong Y."/>
            <person name="Wang J."/>
            <person name="Yang H."/>
            <person name="Li Z."/>
            <person name="Wang D."/>
            <person name="Zhang A."/>
            <person name="Wang J."/>
        </authorList>
    </citation>
    <scope>NUCLEOTIDE SEQUENCE</scope>
    <source>
        <strain evidence="2">cv. G1812</strain>
    </source>
</reference>
<sequence>VRCADGSGGKLGRIRSRLRSDRTLPVFFQRKGHRGSGGPAVGFGGGCFRFARCCCCCTGVWFALMSLGSLLIVGQS</sequence>
<protein>
    <submittedName>
        <fullName evidence="1">Uncharacterized protein</fullName>
    </submittedName>
</protein>
<reference evidence="1" key="3">
    <citation type="submission" date="2022-06" db="UniProtKB">
        <authorList>
            <consortium name="EnsemblPlants"/>
        </authorList>
    </citation>
    <scope>IDENTIFICATION</scope>
</reference>
<dbReference type="Proteomes" id="UP000015106">
    <property type="component" value="Chromosome 6"/>
</dbReference>
<organism evidence="1 2">
    <name type="scientific">Triticum urartu</name>
    <name type="common">Red wild einkorn</name>
    <name type="synonym">Crithodium urartu</name>
    <dbReference type="NCBI Taxonomy" id="4572"/>
    <lineage>
        <taxon>Eukaryota</taxon>
        <taxon>Viridiplantae</taxon>
        <taxon>Streptophyta</taxon>
        <taxon>Embryophyta</taxon>
        <taxon>Tracheophyta</taxon>
        <taxon>Spermatophyta</taxon>
        <taxon>Magnoliopsida</taxon>
        <taxon>Liliopsida</taxon>
        <taxon>Poales</taxon>
        <taxon>Poaceae</taxon>
        <taxon>BOP clade</taxon>
        <taxon>Pooideae</taxon>
        <taxon>Triticodae</taxon>
        <taxon>Triticeae</taxon>
        <taxon>Triticinae</taxon>
        <taxon>Triticum</taxon>
    </lineage>
</organism>
<dbReference type="EnsemblPlants" id="TuG1812G0600003856.01.T01">
    <property type="protein sequence ID" value="TuG1812G0600003856.01.T01.cds261568"/>
    <property type="gene ID" value="TuG1812G0600003856.01"/>
</dbReference>
<evidence type="ECO:0000313" key="1">
    <source>
        <dbReference type="EnsemblPlants" id="TuG1812G0600003856.01.T01.cds261568"/>
    </source>
</evidence>
<evidence type="ECO:0000313" key="2">
    <source>
        <dbReference type="Proteomes" id="UP000015106"/>
    </source>
</evidence>
<keyword evidence="2" id="KW-1185">Reference proteome</keyword>
<name>A0A8R7QXH4_TRIUA</name>
<reference evidence="1" key="2">
    <citation type="submission" date="2018-03" db="EMBL/GenBank/DDBJ databases">
        <title>The Triticum urartu genome reveals the dynamic nature of wheat genome evolution.</title>
        <authorList>
            <person name="Ling H."/>
            <person name="Ma B."/>
            <person name="Shi X."/>
            <person name="Liu H."/>
            <person name="Dong L."/>
            <person name="Sun H."/>
            <person name="Cao Y."/>
            <person name="Gao Q."/>
            <person name="Zheng S."/>
            <person name="Li Y."/>
            <person name="Yu Y."/>
            <person name="Du H."/>
            <person name="Qi M."/>
            <person name="Li Y."/>
            <person name="Yu H."/>
            <person name="Cui Y."/>
            <person name="Wang N."/>
            <person name="Chen C."/>
            <person name="Wu H."/>
            <person name="Zhao Y."/>
            <person name="Zhang J."/>
            <person name="Li Y."/>
            <person name="Zhou W."/>
            <person name="Zhang B."/>
            <person name="Hu W."/>
            <person name="Eijk M."/>
            <person name="Tang J."/>
            <person name="Witsenboer H."/>
            <person name="Zhao S."/>
            <person name="Li Z."/>
            <person name="Zhang A."/>
            <person name="Wang D."/>
            <person name="Liang C."/>
        </authorList>
    </citation>
    <scope>NUCLEOTIDE SEQUENCE [LARGE SCALE GENOMIC DNA]</scope>
    <source>
        <strain evidence="1">cv. G1812</strain>
    </source>
</reference>
<dbReference type="Gramene" id="TuG1812G0600003856.01.T01">
    <property type="protein sequence ID" value="TuG1812G0600003856.01.T01.cds261568"/>
    <property type="gene ID" value="TuG1812G0600003856.01"/>
</dbReference>
<accession>A0A8R7QXH4</accession>